<dbReference type="Proteomes" id="UP000326924">
    <property type="component" value="Unassembled WGS sequence"/>
</dbReference>
<feature type="compositionally biased region" description="Low complexity" evidence="2">
    <location>
        <begin position="94"/>
        <end position="107"/>
    </location>
</feature>
<dbReference type="EMBL" id="VXIS01000001">
    <property type="protein sequence ID" value="KAA8915029.1"/>
    <property type="molecule type" value="Genomic_DNA"/>
</dbReference>
<dbReference type="InParanoid" id="A0A5J5FCT6"/>
<evidence type="ECO:0000256" key="3">
    <source>
        <dbReference type="SAM" id="Phobius"/>
    </source>
</evidence>
<keyword evidence="3" id="KW-0812">Transmembrane</keyword>
<sequence length="347" mass="39559">MPPMLEKLIRTFGPPGQRPDGTNEPKIKRHLRPTEEKEDRQNGWHRHCSQPIADPWIFPIPFEQHTGPAHPMTDDDDDDDRLRMYRESPPVPPSSDSRSNSSIGSASDSDDDDDDDDYDSQSEESPWPSSRSNSSIGSASDFDDAASSSACTLEAEDRQRLADLEAEVSRLRRSAVTAETLHARIGEIYDEIYEALDESDEANDQRISSIEAKTEDWVRKLGEYVYISKNKEDMEGVYERTIINVGDGNTNSHALPDEVRSMKTGTLKERETLQVGATQIGDADAAVRKELEELKMKYKKEVARNTRLLRENQEERRKFEMASRYEPLFFFLFSATLLLVIFSYRLS</sequence>
<feature type="region of interest" description="Disordered" evidence="2">
    <location>
        <begin position="1"/>
        <end position="150"/>
    </location>
</feature>
<keyword evidence="3" id="KW-0472">Membrane</keyword>
<keyword evidence="3" id="KW-1133">Transmembrane helix</keyword>
<feature type="transmembrane region" description="Helical" evidence="3">
    <location>
        <begin position="325"/>
        <end position="344"/>
    </location>
</feature>
<name>A0A5J5FCT6_9PEZI</name>
<feature type="coiled-coil region" evidence="1">
    <location>
        <begin position="154"/>
        <end position="181"/>
    </location>
</feature>
<reference evidence="4 5" key="1">
    <citation type="submission" date="2019-09" db="EMBL/GenBank/DDBJ databases">
        <title>Draft genome of the ectomycorrhizal ascomycete Sphaerosporella brunnea.</title>
        <authorList>
            <consortium name="DOE Joint Genome Institute"/>
            <person name="Benucci G.M."/>
            <person name="Marozzi G."/>
            <person name="Antonielli L."/>
            <person name="Sanchez S."/>
            <person name="Marco P."/>
            <person name="Wang X."/>
            <person name="Falini L.B."/>
            <person name="Barry K."/>
            <person name="Haridas S."/>
            <person name="Lipzen A."/>
            <person name="Labutti K."/>
            <person name="Grigoriev I.V."/>
            <person name="Murat C."/>
            <person name="Martin F."/>
            <person name="Albertini E."/>
            <person name="Donnini D."/>
            <person name="Bonito G."/>
        </authorList>
    </citation>
    <scope>NUCLEOTIDE SEQUENCE [LARGE SCALE GENOMIC DNA]</scope>
    <source>
        <strain evidence="4 5">Sb_GMNB300</strain>
    </source>
</reference>
<keyword evidence="1" id="KW-0175">Coiled coil</keyword>
<accession>A0A5J5FCT6</accession>
<feature type="compositionally biased region" description="Basic and acidic residues" evidence="2">
    <location>
        <begin position="21"/>
        <end position="42"/>
    </location>
</feature>
<evidence type="ECO:0000313" key="4">
    <source>
        <dbReference type="EMBL" id="KAA8915029.1"/>
    </source>
</evidence>
<keyword evidence="5" id="KW-1185">Reference proteome</keyword>
<organism evidence="4 5">
    <name type="scientific">Sphaerosporella brunnea</name>
    <dbReference type="NCBI Taxonomy" id="1250544"/>
    <lineage>
        <taxon>Eukaryota</taxon>
        <taxon>Fungi</taxon>
        <taxon>Dikarya</taxon>
        <taxon>Ascomycota</taxon>
        <taxon>Pezizomycotina</taxon>
        <taxon>Pezizomycetes</taxon>
        <taxon>Pezizales</taxon>
        <taxon>Pyronemataceae</taxon>
        <taxon>Sphaerosporella</taxon>
    </lineage>
</organism>
<evidence type="ECO:0000256" key="2">
    <source>
        <dbReference type="SAM" id="MobiDB-lite"/>
    </source>
</evidence>
<proteinExistence type="predicted"/>
<feature type="compositionally biased region" description="Acidic residues" evidence="2">
    <location>
        <begin position="108"/>
        <end position="122"/>
    </location>
</feature>
<gene>
    <name evidence="4" type="ORF">FN846DRAFT_1018085</name>
</gene>
<feature type="compositionally biased region" description="Low complexity" evidence="2">
    <location>
        <begin position="123"/>
        <end position="150"/>
    </location>
</feature>
<comment type="caution">
    <text evidence="4">The sequence shown here is derived from an EMBL/GenBank/DDBJ whole genome shotgun (WGS) entry which is preliminary data.</text>
</comment>
<dbReference type="AlphaFoldDB" id="A0A5J5FCT6"/>
<protein>
    <submittedName>
        <fullName evidence="4">Uncharacterized protein</fullName>
    </submittedName>
</protein>
<evidence type="ECO:0000313" key="5">
    <source>
        <dbReference type="Proteomes" id="UP000326924"/>
    </source>
</evidence>
<evidence type="ECO:0000256" key="1">
    <source>
        <dbReference type="SAM" id="Coils"/>
    </source>
</evidence>